<dbReference type="PANTHER" id="PTHR22911:SF6">
    <property type="entry name" value="SOLUTE CARRIER FAMILY 35 MEMBER G1"/>
    <property type="match status" value="1"/>
</dbReference>
<feature type="transmembrane region" description="Helical" evidence="6">
    <location>
        <begin position="78"/>
        <end position="97"/>
    </location>
</feature>
<evidence type="ECO:0000313" key="9">
    <source>
        <dbReference type="Proteomes" id="UP000246991"/>
    </source>
</evidence>
<evidence type="ECO:0000256" key="5">
    <source>
        <dbReference type="SAM" id="MobiDB-lite"/>
    </source>
</evidence>
<gene>
    <name evidence="8" type="ORF">C7212DRAFT_360286</name>
</gene>
<feature type="region of interest" description="Disordered" evidence="5">
    <location>
        <begin position="1"/>
        <end position="21"/>
    </location>
</feature>
<dbReference type="PANTHER" id="PTHR22911">
    <property type="entry name" value="ACYL-MALONYL CONDENSING ENZYME-RELATED"/>
    <property type="match status" value="1"/>
</dbReference>
<feature type="compositionally biased region" description="Low complexity" evidence="5">
    <location>
        <begin position="9"/>
        <end position="20"/>
    </location>
</feature>
<dbReference type="EMBL" id="PYWC01000112">
    <property type="protein sequence ID" value="PWW72243.1"/>
    <property type="molecule type" value="Genomic_DNA"/>
</dbReference>
<feature type="compositionally biased region" description="Basic and acidic residues" evidence="5">
    <location>
        <begin position="441"/>
        <end position="450"/>
    </location>
</feature>
<feature type="transmembrane region" description="Helical" evidence="6">
    <location>
        <begin position="202"/>
        <end position="222"/>
    </location>
</feature>
<evidence type="ECO:0000256" key="6">
    <source>
        <dbReference type="SAM" id="Phobius"/>
    </source>
</evidence>
<evidence type="ECO:0000259" key="7">
    <source>
        <dbReference type="Pfam" id="PF00892"/>
    </source>
</evidence>
<organism evidence="8 9">
    <name type="scientific">Tuber magnatum</name>
    <name type="common">white Piedmont truffle</name>
    <dbReference type="NCBI Taxonomy" id="42249"/>
    <lineage>
        <taxon>Eukaryota</taxon>
        <taxon>Fungi</taxon>
        <taxon>Dikarya</taxon>
        <taxon>Ascomycota</taxon>
        <taxon>Pezizomycotina</taxon>
        <taxon>Pezizomycetes</taxon>
        <taxon>Pezizales</taxon>
        <taxon>Tuberaceae</taxon>
        <taxon>Tuber</taxon>
    </lineage>
</organism>
<comment type="caution">
    <text evidence="8">The sequence shown here is derived from an EMBL/GenBank/DDBJ whole genome shotgun (WGS) entry which is preliminary data.</text>
</comment>
<sequence>MSQEPKQGPSSRPRSLTPTPVAVDKVPSLIPLLTQSTNPTSALSLADHVLPPHHQSSPRAGRAWMWSKSVVYNNRGSLLVLLSQFFGSIMSLCTRVLETSFPEHRMHAMQILFVRQSVTTVVVVILMAFRSVEHAPWGPWGVRWLLVARGLGGFFGVFGLYYSLAYLDLSDAIVITFLAPIVATFACSLIPYLNESFTRTEFFASIFSLFGVVLIARPASLFSRDLADTSDDPSAVHSPPTSRSLLSAGETPIATPRQRLIAVLVALLGVLGAATAYTTIHWIGPRAHALIVILYFSLWCCIVSLASSLLIPSIGGLIWPHTLLQWGLLLGIGISGFATQFFLTLGLQIEKAGRATNMVYTQMLFALVWERIVWGTTPGWGSLVGSACISGSVLWVGVKKAEKAEVAKERVADEEVGLMGGSTQGEEEEGDEWVEMEDGTDAWRLDGDEDRREEEDEDEDRDESEESGNIA</sequence>
<dbReference type="STRING" id="42249.A0A317SCL5"/>
<keyword evidence="4 6" id="KW-0472">Membrane</keyword>
<feature type="transmembrane region" description="Helical" evidence="6">
    <location>
        <begin position="260"/>
        <end position="280"/>
    </location>
</feature>
<dbReference type="GO" id="GO:0016020">
    <property type="term" value="C:membrane"/>
    <property type="evidence" value="ECO:0007669"/>
    <property type="project" value="UniProtKB-SubCell"/>
</dbReference>
<reference evidence="8 9" key="1">
    <citation type="submission" date="2018-03" db="EMBL/GenBank/DDBJ databases">
        <title>Genomes of Pezizomycetes fungi and the evolution of truffles.</title>
        <authorList>
            <person name="Murat C."/>
            <person name="Payen T."/>
            <person name="Noel B."/>
            <person name="Kuo A."/>
            <person name="Martin F.M."/>
        </authorList>
    </citation>
    <scope>NUCLEOTIDE SEQUENCE [LARGE SCALE GENOMIC DNA]</scope>
    <source>
        <strain evidence="8">091103-1</strain>
    </source>
</reference>
<feature type="region of interest" description="Disordered" evidence="5">
    <location>
        <begin position="228"/>
        <end position="248"/>
    </location>
</feature>
<evidence type="ECO:0000313" key="8">
    <source>
        <dbReference type="EMBL" id="PWW72243.1"/>
    </source>
</evidence>
<dbReference type="Pfam" id="PF00892">
    <property type="entry name" value="EamA"/>
    <property type="match status" value="2"/>
</dbReference>
<feature type="transmembrane region" description="Helical" evidence="6">
    <location>
        <begin position="109"/>
        <end position="129"/>
    </location>
</feature>
<feature type="domain" description="EamA" evidence="7">
    <location>
        <begin position="261"/>
        <end position="396"/>
    </location>
</feature>
<evidence type="ECO:0000256" key="4">
    <source>
        <dbReference type="ARBA" id="ARBA00023136"/>
    </source>
</evidence>
<dbReference type="Proteomes" id="UP000246991">
    <property type="component" value="Unassembled WGS sequence"/>
</dbReference>
<keyword evidence="3 6" id="KW-1133">Transmembrane helix</keyword>
<feature type="domain" description="EamA" evidence="7">
    <location>
        <begin position="75"/>
        <end position="216"/>
    </location>
</feature>
<dbReference type="InterPro" id="IPR000620">
    <property type="entry name" value="EamA_dom"/>
</dbReference>
<dbReference type="AlphaFoldDB" id="A0A317SCL5"/>
<feature type="transmembrane region" description="Helical" evidence="6">
    <location>
        <begin position="141"/>
        <end position="161"/>
    </location>
</feature>
<feature type="compositionally biased region" description="Acidic residues" evidence="5">
    <location>
        <begin position="425"/>
        <end position="440"/>
    </location>
</feature>
<comment type="subcellular location">
    <subcellularLocation>
        <location evidence="1">Membrane</location>
        <topology evidence="1">Multi-pass membrane protein</topology>
    </subcellularLocation>
</comment>
<proteinExistence type="predicted"/>
<feature type="transmembrane region" description="Helical" evidence="6">
    <location>
        <begin position="292"/>
        <end position="311"/>
    </location>
</feature>
<keyword evidence="2 6" id="KW-0812">Transmembrane</keyword>
<dbReference type="SUPFAM" id="SSF103481">
    <property type="entry name" value="Multidrug resistance efflux transporter EmrE"/>
    <property type="match status" value="2"/>
</dbReference>
<accession>A0A317SCL5</accession>
<dbReference type="InterPro" id="IPR037185">
    <property type="entry name" value="EmrE-like"/>
</dbReference>
<name>A0A317SCL5_9PEZI</name>
<feature type="region of interest" description="Disordered" evidence="5">
    <location>
        <begin position="416"/>
        <end position="471"/>
    </location>
</feature>
<protein>
    <recommendedName>
        <fullName evidence="7">EamA domain-containing protein</fullName>
    </recommendedName>
</protein>
<dbReference type="OrthoDB" id="306876at2759"/>
<keyword evidence="9" id="KW-1185">Reference proteome</keyword>
<evidence type="ECO:0000256" key="2">
    <source>
        <dbReference type="ARBA" id="ARBA00022692"/>
    </source>
</evidence>
<evidence type="ECO:0000256" key="1">
    <source>
        <dbReference type="ARBA" id="ARBA00004141"/>
    </source>
</evidence>
<evidence type="ECO:0000256" key="3">
    <source>
        <dbReference type="ARBA" id="ARBA00022989"/>
    </source>
</evidence>
<feature type="compositionally biased region" description="Acidic residues" evidence="5">
    <location>
        <begin position="451"/>
        <end position="471"/>
    </location>
</feature>
<feature type="transmembrane region" description="Helical" evidence="6">
    <location>
        <begin position="173"/>
        <end position="193"/>
    </location>
</feature>
<feature type="transmembrane region" description="Helical" evidence="6">
    <location>
        <begin position="323"/>
        <end position="345"/>
    </location>
</feature>